<name>A0ABW1KZE1_9PROT</name>
<gene>
    <name evidence="2" type="ORF">ACFMB1_10965</name>
</gene>
<evidence type="ECO:0000313" key="2">
    <source>
        <dbReference type="EMBL" id="MFC6036068.1"/>
    </source>
</evidence>
<dbReference type="EMBL" id="JBHPON010000002">
    <property type="protein sequence ID" value="MFC6036068.1"/>
    <property type="molecule type" value="Genomic_DNA"/>
</dbReference>
<keyword evidence="1" id="KW-0732">Signal</keyword>
<proteinExistence type="predicted"/>
<dbReference type="Proteomes" id="UP001596116">
    <property type="component" value="Unassembled WGS sequence"/>
</dbReference>
<protein>
    <recommendedName>
        <fullName evidence="4">VPLPA-CTERM sorting domain-containing protein</fullName>
    </recommendedName>
</protein>
<evidence type="ECO:0008006" key="4">
    <source>
        <dbReference type="Google" id="ProtNLM"/>
    </source>
</evidence>
<keyword evidence="3" id="KW-1185">Reference proteome</keyword>
<dbReference type="RefSeq" id="WP_379882704.1">
    <property type="nucleotide sequence ID" value="NZ_JBHPON010000002.1"/>
</dbReference>
<accession>A0ABW1KZE1</accession>
<evidence type="ECO:0000313" key="3">
    <source>
        <dbReference type="Proteomes" id="UP001596116"/>
    </source>
</evidence>
<feature type="chain" id="PRO_5046596455" description="VPLPA-CTERM sorting domain-containing protein" evidence="1">
    <location>
        <begin position="24"/>
        <end position="227"/>
    </location>
</feature>
<feature type="signal peptide" evidence="1">
    <location>
        <begin position="1"/>
        <end position="23"/>
    </location>
</feature>
<reference evidence="2 3" key="1">
    <citation type="submission" date="2024-09" db="EMBL/GenBank/DDBJ databases">
        <authorList>
            <person name="Zhang Z.-H."/>
        </authorList>
    </citation>
    <scope>NUCLEOTIDE SEQUENCE [LARGE SCALE GENOMIC DNA]</scope>
    <source>
        <strain evidence="2 3">HHTR114</strain>
    </source>
</reference>
<sequence>MSRIKTVFAALALSIAAPGLANAATVSIRDNPDNGGSVFASGFNRSISIQHDGTNRNVQAGVFSLQYNEGDGWVDFYTFCLQLSEYLSLPREHERVAGADYFASGDDLNALGVLYGSLMTTDYVFKNANTAAAAQSIIWEITEDGASAFDLAAGDFKLFTADVLAEANALWALIISGDFAAEAFDVFAARGTQDLITSSVPIPGALPLLFSGLAGLGFASRKQKAHA</sequence>
<evidence type="ECO:0000256" key="1">
    <source>
        <dbReference type="SAM" id="SignalP"/>
    </source>
</evidence>
<comment type="caution">
    <text evidence="2">The sequence shown here is derived from an EMBL/GenBank/DDBJ whole genome shotgun (WGS) entry which is preliminary data.</text>
</comment>
<organism evidence="2 3">
    <name type="scientific">Hyphococcus aureus</name>
    <dbReference type="NCBI Taxonomy" id="2666033"/>
    <lineage>
        <taxon>Bacteria</taxon>
        <taxon>Pseudomonadati</taxon>
        <taxon>Pseudomonadota</taxon>
        <taxon>Alphaproteobacteria</taxon>
        <taxon>Parvularculales</taxon>
        <taxon>Parvularculaceae</taxon>
        <taxon>Hyphococcus</taxon>
    </lineage>
</organism>